<reference evidence="1 2" key="1">
    <citation type="submission" date="2019-06" db="EMBL/GenBank/DDBJ databases">
        <title>Whole genome shotgun sequence of Paenarthrobacter aurescens NBRC 12136.</title>
        <authorList>
            <person name="Hosoyama A."/>
            <person name="Uohara A."/>
            <person name="Ohji S."/>
            <person name="Ichikawa N."/>
        </authorList>
    </citation>
    <scope>NUCLEOTIDE SEQUENCE [LARGE SCALE GENOMIC DNA]</scope>
    <source>
        <strain evidence="1 2">NBRC 12136</strain>
    </source>
</reference>
<organism evidence="1 2">
    <name type="scientific">Paenarthrobacter aurescens</name>
    <name type="common">Arthrobacter aurescens</name>
    <dbReference type="NCBI Taxonomy" id="43663"/>
    <lineage>
        <taxon>Bacteria</taxon>
        <taxon>Bacillati</taxon>
        <taxon>Actinomycetota</taxon>
        <taxon>Actinomycetes</taxon>
        <taxon>Micrococcales</taxon>
        <taxon>Micrococcaceae</taxon>
        <taxon>Paenarthrobacter</taxon>
    </lineage>
</organism>
<accession>A0A4Y3NIX8</accession>
<dbReference type="RefSeq" id="WP_141283290.1">
    <property type="nucleotide sequence ID" value="NZ_BAAAWK010000001.1"/>
</dbReference>
<evidence type="ECO:0000313" key="1">
    <source>
        <dbReference type="EMBL" id="GEB19031.1"/>
    </source>
</evidence>
<dbReference type="AlphaFoldDB" id="A0A4Y3NIX8"/>
<dbReference type="EMBL" id="BJMD01000009">
    <property type="protein sequence ID" value="GEB19031.1"/>
    <property type="molecule type" value="Genomic_DNA"/>
</dbReference>
<name>A0A4Y3NIX8_PAEAU</name>
<evidence type="ECO:0000313" key="2">
    <source>
        <dbReference type="Proteomes" id="UP000317715"/>
    </source>
</evidence>
<sequence length="167" mass="18384">MTFNELTTRIQIQHTPELTAFRRDITSPPYKAGSATILNADRRSVRMGPVQSVEDSNANLTIVADVEGLAWFTADKGLLGSCITVSIAGHRRNTGTRVHLPLAECDAWIEAILGGAWITHVYRAGNKVEPGGRLDVASYRLFLDERRNPVSKPQAVADSTLRRLEES</sequence>
<comment type="caution">
    <text evidence="1">The sequence shown here is derived from an EMBL/GenBank/DDBJ whole genome shotgun (WGS) entry which is preliminary data.</text>
</comment>
<dbReference type="OrthoDB" id="4134660at2"/>
<proteinExistence type="predicted"/>
<protein>
    <submittedName>
        <fullName evidence="1">Uncharacterized protein</fullName>
    </submittedName>
</protein>
<keyword evidence="2" id="KW-1185">Reference proteome</keyword>
<gene>
    <name evidence="1" type="ORF">AAU01_17860</name>
</gene>
<dbReference type="GeneID" id="97299625"/>
<dbReference type="Proteomes" id="UP000317715">
    <property type="component" value="Unassembled WGS sequence"/>
</dbReference>